<evidence type="ECO:0000313" key="10">
    <source>
        <dbReference type="RefSeq" id="XP_010917007.1"/>
    </source>
</evidence>
<dbReference type="GO" id="GO:0010444">
    <property type="term" value="P:guard mother cell differentiation"/>
    <property type="evidence" value="ECO:0007669"/>
    <property type="project" value="UniProtKB-ARBA"/>
</dbReference>
<evidence type="ECO:0000256" key="4">
    <source>
        <dbReference type="ARBA" id="ARBA00023242"/>
    </source>
</evidence>
<evidence type="ECO:0000259" key="7">
    <source>
        <dbReference type="PROSITE" id="PS50090"/>
    </source>
</evidence>
<dbReference type="GO" id="GO:1902806">
    <property type="term" value="P:regulation of cell cycle G1/S phase transition"/>
    <property type="evidence" value="ECO:0007669"/>
    <property type="project" value="UniProtKB-ARBA"/>
</dbReference>
<feature type="domain" description="HTH myb-type" evidence="8">
    <location>
        <begin position="83"/>
        <end position="133"/>
    </location>
</feature>
<keyword evidence="3" id="KW-0238">DNA-binding</keyword>
<dbReference type="GO" id="GO:0033993">
    <property type="term" value="P:response to lipid"/>
    <property type="evidence" value="ECO:0007669"/>
    <property type="project" value="UniProtKB-ARBA"/>
</dbReference>
<reference evidence="10" key="1">
    <citation type="submission" date="2025-08" db="UniProtKB">
        <authorList>
            <consortium name="RefSeq"/>
        </authorList>
    </citation>
    <scope>IDENTIFICATION</scope>
</reference>
<dbReference type="FunCoup" id="A0A6I9QXP4">
    <property type="interactions" value="1520"/>
</dbReference>
<keyword evidence="9" id="KW-1185">Reference proteome</keyword>
<dbReference type="InParanoid" id="A0A6I9QXP4"/>
<feature type="region of interest" description="Disordered" evidence="6">
    <location>
        <begin position="401"/>
        <end position="423"/>
    </location>
</feature>
<dbReference type="GO" id="GO:0000978">
    <property type="term" value="F:RNA polymerase II cis-regulatory region sequence-specific DNA binding"/>
    <property type="evidence" value="ECO:0007669"/>
    <property type="project" value="TreeGrafter"/>
</dbReference>
<evidence type="ECO:0000259" key="8">
    <source>
        <dbReference type="PROSITE" id="PS51294"/>
    </source>
</evidence>
<feature type="region of interest" description="Disordered" evidence="6">
    <location>
        <begin position="449"/>
        <end position="473"/>
    </location>
</feature>
<dbReference type="SMART" id="SM00717">
    <property type="entry name" value="SANT"/>
    <property type="match status" value="2"/>
</dbReference>
<dbReference type="GO" id="GO:0010376">
    <property type="term" value="P:stomatal complex formation"/>
    <property type="evidence" value="ECO:0007669"/>
    <property type="project" value="UniProtKB-ARBA"/>
</dbReference>
<name>A0A6I9QXP4_ELAGV</name>
<dbReference type="GO" id="GO:0010052">
    <property type="term" value="P:guard cell differentiation"/>
    <property type="evidence" value="ECO:0007669"/>
    <property type="project" value="UniProtKB-ARBA"/>
</dbReference>
<evidence type="ECO:0000256" key="1">
    <source>
        <dbReference type="ARBA" id="ARBA00004123"/>
    </source>
</evidence>
<dbReference type="KEGG" id="egu:105041706"/>
<dbReference type="GO" id="GO:0005634">
    <property type="term" value="C:nucleus"/>
    <property type="evidence" value="ECO:0007669"/>
    <property type="project" value="UniProtKB-SubCell"/>
</dbReference>
<dbReference type="FunFam" id="1.10.10.60:FF:000355">
    <property type="entry name" value="Transcription factor MYB124"/>
    <property type="match status" value="1"/>
</dbReference>
<evidence type="ECO:0000313" key="9">
    <source>
        <dbReference type="Proteomes" id="UP000504607"/>
    </source>
</evidence>
<dbReference type="AlphaFoldDB" id="A0A6I9QXP4"/>
<dbReference type="GeneID" id="105041706"/>
<dbReference type="Proteomes" id="UP000504607">
    <property type="component" value="Chromosome 3"/>
</dbReference>
<dbReference type="GO" id="GO:0009554">
    <property type="term" value="P:megasporogenesis"/>
    <property type="evidence" value="ECO:0007669"/>
    <property type="project" value="UniProtKB-ARBA"/>
</dbReference>
<dbReference type="GO" id="GO:0050891">
    <property type="term" value="P:multicellular organismal-level water homeostasis"/>
    <property type="evidence" value="ECO:0007669"/>
    <property type="project" value="UniProtKB-ARBA"/>
</dbReference>
<dbReference type="Pfam" id="PF13921">
    <property type="entry name" value="Myb_DNA-bind_6"/>
    <property type="match status" value="1"/>
</dbReference>
<comment type="subunit">
    <text evidence="5">Interacts with RBR1.</text>
</comment>
<evidence type="ECO:0000256" key="5">
    <source>
        <dbReference type="ARBA" id="ARBA00063045"/>
    </source>
</evidence>
<keyword evidence="4" id="KW-0539">Nucleus</keyword>
<dbReference type="GO" id="GO:1901002">
    <property type="term" value="P:positive regulation of response to salt stress"/>
    <property type="evidence" value="ECO:0007669"/>
    <property type="project" value="UniProtKB-ARBA"/>
</dbReference>
<evidence type="ECO:0000256" key="3">
    <source>
        <dbReference type="ARBA" id="ARBA00023125"/>
    </source>
</evidence>
<dbReference type="GO" id="GO:0048364">
    <property type="term" value="P:root development"/>
    <property type="evidence" value="ECO:0007669"/>
    <property type="project" value="UniProtKB-ARBA"/>
</dbReference>
<evidence type="ECO:0000256" key="6">
    <source>
        <dbReference type="SAM" id="MobiDB-lite"/>
    </source>
</evidence>
<dbReference type="PANTHER" id="PTHR45614:SF76">
    <property type="entry name" value="TRANSCRIPTION FACTOR MYB124"/>
    <property type="match status" value="1"/>
</dbReference>
<evidence type="ECO:0000256" key="2">
    <source>
        <dbReference type="ARBA" id="ARBA00022737"/>
    </source>
</evidence>
<sequence length="473" mass="52676">MEAAGMNSDDAVALAAAAAGTAAAPPKKDRRIVSWTPEEDDLLREQVALHGIVNWTKIASQFRDKSGRQCRRRWNSYLNSDCKKGGWSPEEDKLLCEAQKVYGNRWTEIAKVVSGRTDNAVKNRFSTLCKKRATNEALFKENSGSFLNSNKRVIIQNGCITVQTRELSIPTKQMRYNISDLKESNISEQYTGNHEMKKDQLRSPLAVLAPNCDIAGGLLTQNHVGNDSRTAVYDENKTTCTFFRKDDPKVTALLQQAELLSSLAHKVNAENTKESLDDAWKGIQDYLAQTEETEILSRKISGTEFVLDDFTDLIEDLKGTNTTGLQSLRQSELHQNSEGTSEYSTGLAEHFETQRNEMDHQTDNCSFNNNTEVNGPHKDMQLPSITTHQEEVLPPIKMPKENDESSCNVSNSQFASPLPTTPPFRSLADEITTPEFTASEKRFLLDLIGLPSPAPSPKSSQQPTCKKALLDSL</sequence>
<dbReference type="GO" id="GO:0009725">
    <property type="term" value="P:response to hormone"/>
    <property type="evidence" value="ECO:0007669"/>
    <property type="project" value="UniProtKB-ARBA"/>
</dbReference>
<dbReference type="SUPFAM" id="SSF46689">
    <property type="entry name" value="Homeodomain-like"/>
    <property type="match status" value="1"/>
</dbReference>
<feature type="domain" description="Myb-like" evidence="7">
    <location>
        <begin position="79"/>
        <end position="129"/>
    </location>
</feature>
<dbReference type="GO" id="GO:0000981">
    <property type="term" value="F:DNA-binding transcription factor activity, RNA polymerase II-specific"/>
    <property type="evidence" value="ECO:0007669"/>
    <property type="project" value="TreeGrafter"/>
</dbReference>
<dbReference type="PROSITE" id="PS51294">
    <property type="entry name" value="HTH_MYB"/>
    <property type="match status" value="2"/>
</dbReference>
<dbReference type="CDD" id="cd00167">
    <property type="entry name" value="SANT"/>
    <property type="match status" value="2"/>
</dbReference>
<protein>
    <submittedName>
        <fullName evidence="10">Transcription factor MYB124 isoform X1</fullName>
    </submittedName>
</protein>
<dbReference type="GO" id="GO:1901333">
    <property type="term" value="P:positive regulation of lateral root development"/>
    <property type="evidence" value="ECO:0007669"/>
    <property type="project" value="UniProtKB-ARBA"/>
</dbReference>
<dbReference type="RefSeq" id="XP_010917007.1">
    <property type="nucleotide sequence ID" value="XM_010918705.3"/>
</dbReference>
<comment type="subcellular location">
    <subcellularLocation>
        <location evidence="1">Nucleus</location>
    </subcellularLocation>
</comment>
<accession>A0A6I9QXP4</accession>
<organism evidence="9 10">
    <name type="scientific">Elaeis guineensis var. tenera</name>
    <name type="common">Oil palm</name>
    <dbReference type="NCBI Taxonomy" id="51953"/>
    <lineage>
        <taxon>Eukaryota</taxon>
        <taxon>Viridiplantae</taxon>
        <taxon>Streptophyta</taxon>
        <taxon>Embryophyta</taxon>
        <taxon>Tracheophyta</taxon>
        <taxon>Spermatophyta</taxon>
        <taxon>Magnoliopsida</taxon>
        <taxon>Liliopsida</taxon>
        <taxon>Arecaceae</taxon>
        <taxon>Arecoideae</taxon>
        <taxon>Cocoseae</taxon>
        <taxon>Elaeidinae</taxon>
        <taxon>Elaeis</taxon>
    </lineage>
</organism>
<dbReference type="PROSITE" id="PS50090">
    <property type="entry name" value="MYB_LIKE"/>
    <property type="match status" value="2"/>
</dbReference>
<dbReference type="GO" id="GO:1902584">
    <property type="term" value="P:positive regulation of response to water deprivation"/>
    <property type="evidence" value="ECO:0007669"/>
    <property type="project" value="UniProtKB-ARBA"/>
</dbReference>
<gene>
    <name evidence="10" type="primary">LOC105041706</name>
</gene>
<feature type="compositionally biased region" description="Polar residues" evidence="6">
    <location>
        <begin position="405"/>
        <end position="415"/>
    </location>
</feature>
<dbReference type="InterPro" id="IPR050560">
    <property type="entry name" value="MYB_TF"/>
</dbReference>
<dbReference type="GO" id="GO:0010235">
    <property type="term" value="P:guard mother cell cytokinesis"/>
    <property type="evidence" value="ECO:0007669"/>
    <property type="project" value="UniProtKB-ARBA"/>
</dbReference>
<dbReference type="PANTHER" id="PTHR45614">
    <property type="entry name" value="MYB PROTEIN-RELATED"/>
    <property type="match status" value="1"/>
</dbReference>
<dbReference type="GO" id="GO:0009629">
    <property type="term" value="P:response to gravity"/>
    <property type="evidence" value="ECO:0007669"/>
    <property type="project" value="UniProtKB-ARBA"/>
</dbReference>
<dbReference type="OrthoDB" id="2143914at2759"/>
<feature type="domain" description="HTH myb-type" evidence="8">
    <location>
        <begin position="27"/>
        <end position="82"/>
    </location>
</feature>
<dbReference type="InterPro" id="IPR017930">
    <property type="entry name" value="Myb_dom"/>
</dbReference>
<dbReference type="Gene3D" id="1.10.10.60">
    <property type="entry name" value="Homeodomain-like"/>
    <property type="match status" value="2"/>
</dbReference>
<keyword evidence="2" id="KW-0677">Repeat</keyword>
<dbReference type="InterPro" id="IPR009057">
    <property type="entry name" value="Homeodomain-like_sf"/>
</dbReference>
<proteinExistence type="predicted"/>
<dbReference type="InterPro" id="IPR001005">
    <property type="entry name" value="SANT/Myb"/>
</dbReference>
<dbReference type="GO" id="GO:0032875">
    <property type="term" value="P:regulation of DNA endoreduplication"/>
    <property type="evidence" value="ECO:0007669"/>
    <property type="project" value="UniProtKB-ARBA"/>
</dbReference>
<feature type="domain" description="Myb-like" evidence="7">
    <location>
        <begin position="27"/>
        <end position="78"/>
    </location>
</feature>
<dbReference type="GO" id="GO:2000037">
    <property type="term" value="P:regulation of stomatal complex patterning"/>
    <property type="evidence" value="ECO:0007669"/>
    <property type="project" value="UniProtKB-ARBA"/>
</dbReference>